<keyword evidence="5 6" id="KW-0482">Metalloprotease</keyword>
<evidence type="ECO:0000256" key="7">
    <source>
        <dbReference type="SAM" id="MobiDB-lite"/>
    </source>
</evidence>
<dbReference type="InterPro" id="IPR001915">
    <property type="entry name" value="Peptidase_M48"/>
</dbReference>
<name>A0ABM7GFC0_9GAMM</name>
<comment type="cofactor">
    <cofactor evidence="6">
        <name>Zn(2+)</name>
        <dbReference type="ChEBI" id="CHEBI:29105"/>
    </cofactor>
    <text evidence="6">Binds 1 zinc ion per subunit.</text>
</comment>
<dbReference type="Proteomes" id="UP000289555">
    <property type="component" value="Chromosome"/>
</dbReference>
<keyword evidence="4 6" id="KW-0862">Zinc</keyword>
<reference evidence="10" key="1">
    <citation type="journal article" date="2019" name="Microbiol. Resour. Announc.">
        <title>Complete Genome Sequence of Halomonas olivaria, a Moderately Halophilic Bacterium Isolated from Olive Processing Effluents, Obtained by Nanopore Sequencing.</title>
        <authorList>
            <person name="Nagata S."/>
            <person name="Ii K.M."/>
            <person name="Tsukimi T."/>
            <person name="Miura M.C."/>
            <person name="Galipon J."/>
            <person name="Arakawa K."/>
        </authorList>
    </citation>
    <scope>NUCLEOTIDE SEQUENCE [LARGE SCALE GENOMIC DNA]</scope>
    <source>
        <strain evidence="10">TYRC17</strain>
    </source>
</reference>
<protein>
    <submittedName>
        <fullName evidence="9">Lipoprotein</fullName>
    </submittedName>
</protein>
<dbReference type="InterPro" id="IPR051156">
    <property type="entry name" value="Mito/Outer_Membr_Metalloprot"/>
</dbReference>
<keyword evidence="2" id="KW-0479">Metal-binding</keyword>
<keyword evidence="10" id="KW-1185">Reference proteome</keyword>
<evidence type="ECO:0000256" key="4">
    <source>
        <dbReference type="ARBA" id="ARBA00022833"/>
    </source>
</evidence>
<proteinExistence type="inferred from homology"/>
<evidence type="ECO:0000313" key="9">
    <source>
        <dbReference type="EMBL" id="BBI49077.1"/>
    </source>
</evidence>
<accession>A0ABM7GFC0</accession>
<evidence type="ECO:0000256" key="3">
    <source>
        <dbReference type="ARBA" id="ARBA00022801"/>
    </source>
</evidence>
<evidence type="ECO:0000256" key="5">
    <source>
        <dbReference type="ARBA" id="ARBA00023049"/>
    </source>
</evidence>
<dbReference type="PANTHER" id="PTHR22726:SF8">
    <property type="entry name" value="METALLOPROTEASE YCAL"/>
    <property type="match status" value="1"/>
</dbReference>
<dbReference type="Gene3D" id="3.30.2010.10">
    <property type="entry name" value="Metalloproteases ('zincins'), catalytic domain"/>
    <property type="match status" value="1"/>
</dbReference>
<evidence type="ECO:0000313" key="10">
    <source>
        <dbReference type="Proteomes" id="UP000289555"/>
    </source>
</evidence>
<sequence>MLCTHIDEGTDDANTFLVRKTSYALGLAATLALSGCQSGADLGGLMSAGSSLAGAATMSDQQMQQLGDQTIAQLDSQNRLVADDSQYAQRLAKLTQGLETVDGHTLDYNVYLIEEMNAFAVPNGSIRLHSGLMDEMTDDEVRYVIAHEIGHVALGHSKRAFQVAYAASAAREAAAASGSNTAAALSSSELGDLGEKLINAQFSQSQESAADDYAIELMQRHDMNAEASVAALRKMEAKYGNNSSVFSSHPAAGDRAERLEASFQ</sequence>
<gene>
    <name evidence="9" type="ORF">HORIV_14980</name>
</gene>
<dbReference type="Pfam" id="PF01435">
    <property type="entry name" value="Peptidase_M48"/>
    <property type="match status" value="1"/>
</dbReference>
<keyword evidence="3 6" id="KW-0378">Hydrolase</keyword>
<feature type="region of interest" description="Disordered" evidence="7">
    <location>
        <begin position="242"/>
        <end position="264"/>
    </location>
</feature>
<keyword evidence="1 6" id="KW-0645">Protease</keyword>
<evidence type="ECO:0000256" key="1">
    <source>
        <dbReference type="ARBA" id="ARBA00022670"/>
    </source>
</evidence>
<evidence type="ECO:0000256" key="2">
    <source>
        <dbReference type="ARBA" id="ARBA00022723"/>
    </source>
</evidence>
<feature type="domain" description="Peptidase M48" evidence="8">
    <location>
        <begin position="105"/>
        <end position="261"/>
    </location>
</feature>
<evidence type="ECO:0000259" key="8">
    <source>
        <dbReference type="Pfam" id="PF01435"/>
    </source>
</evidence>
<evidence type="ECO:0000256" key="6">
    <source>
        <dbReference type="RuleBase" id="RU003983"/>
    </source>
</evidence>
<organism evidence="9 10">
    <name type="scientific">Vreelandella olivaria</name>
    <dbReference type="NCBI Taxonomy" id="390919"/>
    <lineage>
        <taxon>Bacteria</taxon>
        <taxon>Pseudomonadati</taxon>
        <taxon>Pseudomonadota</taxon>
        <taxon>Gammaproteobacteria</taxon>
        <taxon>Oceanospirillales</taxon>
        <taxon>Halomonadaceae</taxon>
        <taxon>Vreelandella</taxon>
    </lineage>
</organism>
<dbReference type="EMBL" id="AP019416">
    <property type="protein sequence ID" value="BBI49077.1"/>
    <property type="molecule type" value="Genomic_DNA"/>
</dbReference>
<keyword evidence="9" id="KW-0449">Lipoprotein</keyword>
<feature type="compositionally biased region" description="Basic and acidic residues" evidence="7">
    <location>
        <begin position="252"/>
        <end position="264"/>
    </location>
</feature>
<comment type="similarity">
    <text evidence="6">Belongs to the peptidase M48 family.</text>
</comment>
<dbReference type="PANTHER" id="PTHR22726">
    <property type="entry name" value="METALLOENDOPEPTIDASE OMA1"/>
    <property type="match status" value="1"/>
</dbReference>